<dbReference type="OrthoDB" id="2105077at2759"/>
<name>A0A165A285_9CRUS</name>
<dbReference type="AlphaFoldDB" id="A0A165A285"/>
<organism evidence="2 3">
    <name type="scientific">Daphnia magna</name>
    <dbReference type="NCBI Taxonomy" id="35525"/>
    <lineage>
        <taxon>Eukaryota</taxon>
        <taxon>Metazoa</taxon>
        <taxon>Ecdysozoa</taxon>
        <taxon>Arthropoda</taxon>
        <taxon>Crustacea</taxon>
        <taxon>Branchiopoda</taxon>
        <taxon>Diplostraca</taxon>
        <taxon>Cladocera</taxon>
        <taxon>Anomopoda</taxon>
        <taxon>Daphniidae</taxon>
        <taxon>Daphnia</taxon>
    </lineage>
</organism>
<keyword evidence="3" id="KW-1185">Reference proteome</keyword>
<comment type="caution">
    <text evidence="2">The sequence shown here is derived from an EMBL/GenBank/DDBJ whole genome shotgun (WGS) entry which is preliminary data.</text>
</comment>
<evidence type="ECO:0000256" key="1">
    <source>
        <dbReference type="SAM" id="MobiDB-lite"/>
    </source>
</evidence>
<gene>
    <name evidence="2" type="ORF">APZ42_017052</name>
</gene>
<proteinExistence type="predicted"/>
<evidence type="ECO:0000313" key="3">
    <source>
        <dbReference type="Proteomes" id="UP000076858"/>
    </source>
</evidence>
<sequence length="166" mass="18113">MGPIDPEGGDMKAIVAGSPSSGSSSLNMTSPVVIVPVIDERPTVTTITVTGVDGTLQNNGEASSTTPAVQTPVVACAQPCGYSSAYVTNRMHNTQLGGKTSNPSCGWRVLRIRIHRWNIMFQNDNPNRCEVLRNFICDIRSCFLNCIHLNRVIQITRHRVIYLNLS</sequence>
<accession>A0A165A285</accession>
<evidence type="ECO:0000313" key="2">
    <source>
        <dbReference type="EMBL" id="KZS17097.1"/>
    </source>
</evidence>
<reference evidence="2 3" key="1">
    <citation type="submission" date="2016-03" db="EMBL/GenBank/DDBJ databases">
        <title>EvidentialGene: Evidence-directed Construction of Genes on Genomes.</title>
        <authorList>
            <person name="Gilbert D.G."/>
            <person name="Choi J.-H."/>
            <person name="Mockaitis K."/>
            <person name="Colbourne J."/>
            <person name="Pfrender M."/>
        </authorList>
    </citation>
    <scope>NUCLEOTIDE SEQUENCE [LARGE SCALE GENOMIC DNA]</scope>
    <source>
        <strain evidence="2 3">Xinb3</strain>
        <tissue evidence="2">Complete organism</tissue>
    </source>
</reference>
<dbReference type="Proteomes" id="UP000076858">
    <property type="component" value="Unassembled WGS sequence"/>
</dbReference>
<dbReference type="EMBL" id="LRGB01000644">
    <property type="protein sequence ID" value="KZS17097.1"/>
    <property type="molecule type" value="Genomic_DNA"/>
</dbReference>
<protein>
    <submittedName>
        <fullName evidence="2">Uncharacterized protein</fullName>
    </submittedName>
</protein>
<feature type="region of interest" description="Disordered" evidence="1">
    <location>
        <begin position="1"/>
        <end position="26"/>
    </location>
</feature>